<protein>
    <recommendedName>
        <fullName evidence="3">Leucine-binding protein domain-containing protein</fullName>
    </recommendedName>
</protein>
<dbReference type="Gene3D" id="1.25.40.10">
    <property type="entry name" value="Tetratricopeptide repeat domain"/>
    <property type="match status" value="1"/>
</dbReference>
<dbReference type="Proteomes" id="UP000268469">
    <property type="component" value="Unassembled WGS sequence"/>
</dbReference>
<feature type="domain" description="Leucine-binding protein" evidence="3">
    <location>
        <begin position="220"/>
        <end position="462"/>
    </location>
</feature>
<dbReference type="PANTHER" id="PTHR30483:SF6">
    <property type="entry name" value="PERIPLASMIC BINDING PROTEIN OF ABC TRANSPORTER FOR NATURAL AMINO ACIDS"/>
    <property type="match status" value="1"/>
</dbReference>
<name>A0A660SJP7_UNCW3</name>
<keyword evidence="2" id="KW-0732">Signal</keyword>
<evidence type="ECO:0000256" key="2">
    <source>
        <dbReference type="ARBA" id="ARBA00022729"/>
    </source>
</evidence>
<dbReference type="InterPro" id="IPR028081">
    <property type="entry name" value="Leu-bd"/>
</dbReference>
<accession>A0A660SJP7</accession>
<gene>
    <name evidence="4" type="ORF">DRP53_05445</name>
</gene>
<dbReference type="SUPFAM" id="SSF53822">
    <property type="entry name" value="Periplasmic binding protein-like I"/>
    <property type="match status" value="1"/>
</dbReference>
<dbReference type="InterPro" id="IPR028082">
    <property type="entry name" value="Peripla_BP_I"/>
</dbReference>
<dbReference type="InterPro" id="IPR011990">
    <property type="entry name" value="TPR-like_helical_dom_sf"/>
</dbReference>
<comment type="similarity">
    <text evidence="1">Belongs to the leucine-binding protein family.</text>
</comment>
<proteinExistence type="inferred from homology"/>
<evidence type="ECO:0000313" key="4">
    <source>
        <dbReference type="EMBL" id="RKX70316.1"/>
    </source>
</evidence>
<sequence length="516" mass="58047">MRNLIILLLISGCIRTYIAVPESDRSVEEALKHYKEGDYQSALDLIRSYLNRYPSAYNRDDALKIGAVCAYELGDFGLAIRYSKEIIRRFPHSEHHSHAQLIYGLAKVSLGNGEEGVIALIQVIQRSGNEKERQKAMGMVDSLLPHLSIPSLQKIHRQNVGLPIDEWILFHLARKEVEEKRYDEAKRHLTRYLELFPSGEHSDSIETLLRIAGMGGSTGKIGLLIPLTGRFKDYGGDAQEGFFSEFGDTHRVIIGDTSSDPIEAFLQAKQMVRRKVDLIVGPIFAVEALPVAGLVSGHAIPLILPTESDPRFSRLPEEVISLSNEMITDTRLIAEFAMKGLGLKRLAVLHPQTPQGEFLTRIFTNEVLQRDGEIVTVVPFPPDSLTLKWELLEIKRHRPDGIFLPVDPKQLVMICTQLKYHELLNLKILTVGTAVTDLVIRLGEEYVEGIYFARPVEEPKDTSFVRAKFAQAARIVKTSLATARDRKELLQTLRSLVQFEEGIFTIRNGEIKPVEG</sequence>
<dbReference type="EMBL" id="QNBE01000043">
    <property type="protein sequence ID" value="RKX70316.1"/>
    <property type="molecule type" value="Genomic_DNA"/>
</dbReference>
<evidence type="ECO:0000256" key="1">
    <source>
        <dbReference type="ARBA" id="ARBA00010062"/>
    </source>
</evidence>
<dbReference type="Pfam" id="PF13458">
    <property type="entry name" value="Peripla_BP_6"/>
    <property type="match status" value="1"/>
</dbReference>
<dbReference type="InterPro" id="IPR051010">
    <property type="entry name" value="BCAA_transport"/>
</dbReference>
<dbReference type="Gene3D" id="3.40.50.2300">
    <property type="match status" value="2"/>
</dbReference>
<reference evidence="4 5" key="1">
    <citation type="submission" date="2018-06" db="EMBL/GenBank/DDBJ databases">
        <title>Extensive metabolic versatility and redundancy in microbially diverse, dynamic hydrothermal sediments.</title>
        <authorList>
            <person name="Dombrowski N."/>
            <person name="Teske A."/>
            <person name="Baker B.J."/>
        </authorList>
    </citation>
    <scope>NUCLEOTIDE SEQUENCE [LARGE SCALE GENOMIC DNA]</scope>
    <source>
        <strain evidence="4">B36_G15</strain>
    </source>
</reference>
<evidence type="ECO:0000259" key="3">
    <source>
        <dbReference type="Pfam" id="PF13458"/>
    </source>
</evidence>
<dbReference type="PANTHER" id="PTHR30483">
    <property type="entry name" value="LEUCINE-SPECIFIC-BINDING PROTEIN"/>
    <property type="match status" value="1"/>
</dbReference>
<evidence type="ECO:0000313" key="5">
    <source>
        <dbReference type="Proteomes" id="UP000268469"/>
    </source>
</evidence>
<dbReference type="SUPFAM" id="SSF48452">
    <property type="entry name" value="TPR-like"/>
    <property type="match status" value="1"/>
</dbReference>
<dbReference type="AlphaFoldDB" id="A0A660SJP7"/>
<comment type="caution">
    <text evidence="4">The sequence shown here is derived from an EMBL/GenBank/DDBJ whole genome shotgun (WGS) entry which is preliminary data.</text>
</comment>
<organism evidence="4 5">
    <name type="scientific">candidate division WOR-3 bacterium</name>
    <dbReference type="NCBI Taxonomy" id="2052148"/>
    <lineage>
        <taxon>Bacteria</taxon>
        <taxon>Bacteria division WOR-3</taxon>
    </lineage>
</organism>